<keyword evidence="10" id="KW-1185">Reference proteome</keyword>
<dbReference type="PANTHER" id="PTHR45641">
    <property type="entry name" value="TETRATRICOPEPTIDE REPEAT PROTEIN (AFU_ORTHOLOGUE AFUA_6G03870)"/>
    <property type="match status" value="1"/>
</dbReference>
<keyword evidence="9" id="KW-0723">Serine/threonine-protein kinase</keyword>
<feature type="repeat" description="TPR" evidence="5">
    <location>
        <begin position="690"/>
        <end position="723"/>
    </location>
</feature>
<dbReference type="CDD" id="cd14014">
    <property type="entry name" value="STKc_PknB_like"/>
    <property type="match status" value="1"/>
</dbReference>
<evidence type="ECO:0000313" key="9">
    <source>
        <dbReference type="EMBL" id="QSQ26001.1"/>
    </source>
</evidence>
<dbReference type="EMBL" id="CP071090">
    <property type="protein sequence ID" value="QSQ26001.1"/>
    <property type="molecule type" value="Genomic_DNA"/>
</dbReference>
<reference evidence="9 10" key="1">
    <citation type="submission" date="2021-02" db="EMBL/GenBank/DDBJ databases">
        <title>De Novo genome assembly of isolated myxobacteria.</title>
        <authorList>
            <person name="Stevens D.C."/>
        </authorList>
    </citation>
    <scope>NUCLEOTIDE SEQUENCE [LARGE SCALE GENOMIC DNA]</scope>
    <source>
        <strain evidence="10">SCPEA02</strain>
    </source>
</reference>
<evidence type="ECO:0000256" key="1">
    <source>
        <dbReference type="ARBA" id="ARBA00022737"/>
    </source>
</evidence>
<dbReference type="InterPro" id="IPR017441">
    <property type="entry name" value="Protein_kinase_ATP_BS"/>
</dbReference>
<dbReference type="SUPFAM" id="SSF56112">
    <property type="entry name" value="Protein kinase-like (PK-like)"/>
    <property type="match status" value="1"/>
</dbReference>
<proteinExistence type="predicted"/>
<dbReference type="InterPro" id="IPR011009">
    <property type="entry name" value="Kinase-like_dom_sf"/>
</dbReference>
<evidence type="ECO:0000256" key="7">
    <source>
        <dbReference type="SAM" id="MobiDB-lite"/>
    </source>
</evidence>
<keyword evidence="9" id="KW-0418">Kinase</keyword>
<keyword evidence="4 6" id="KW-0067">ATP-binding</keyword>
<sequence>MSPLRPGGAADANVPEETLTLGPSTGPGREDSAHSGSHSGSDETQDTSRPGGIASPPPGRVLADRYTVLGMLGHGGMGLVVSAYDVRLNRRVALKLLRPVWSLDSQDESQVRLLREAQAMARLNHPNVVHVYDSGRLEDDSVFIAMEFVEGQTLGQWLRQQQRPWREVLRAFLDAGRGLVAAHAAGLVHRDFKPENVLVGEDGRIRVTDFGLAQAAHGAGMEEPKPDAQAPLPRTWMEPLTESGKVLGTPRFMAPEQLQGNAVDARSDVYGFCVALYEALYGVRPFPGDTFGALLEARLEERVIPPPPDSEVPVWVARAVLRGLKANPLLRHGSMRELLAELENDPEQRRRALVRAGALASGVVLLGVAAIWGWVRQEPAESACVGMERRLTGVWDATLAKRLEDVLVGTGLPQARDTSSRVARMLDAYSEEWVKQRTEACELARQEGSAQPQRLGALREVCLERRRGQLGALTELLVKESDEKLVDKAAQAVQSLPPLSDCADARLLTASVPPPEDPAVRARVEAFQPLEDRLEALHRAGKYKEGLALAEELRPQLVALGYPPAHGQTLFWHAMHLDGAGDYKGAEMRLREALIQAAQGRDAVLESQAWSLLVTEVGARQSRYAEALWLELPMMAAAERLGDEQLLALALETVGNVRWMTGDYARSQESYERALTLMERAQKPDKLNLSRVLNGLGNVLMDQGQYAQATGYFQRALALKEEALGAEHPTIAVTLNNLGIVHEELGEYEKAQALYERALAMRRKLLGADHPMVASSLANLGDVLLARGHLEAALEHHERALALRQATLGDTHPSLAHSHASIGEVRAAMGQDVKAREEFERALALHEKVQGGDPSEAAQVSALLGRTLVRLGRWDDAARQLQKALAAGEKLEAEDPRLLALARLGLGELHLARHQPAAAVPLLEQALEHVSIRVRPEARWALARALWDANTDRPRARELATQAHEHYGKMGQERKATEISQWLSSHPTSTAAEIR</sequence>
<evidence type="ECO:0000256" key="2">
    <source>
        <dbReference type="ARBA" id="ARBA00022741"/>
    </source>
</evidence>
<feature type="region of interest" description="Disordered" evidence="7">
    <location>
        <begin position="1"/>
        <end position="59"/>
    </location>
</feature>
<evidence type="ECO:0000256" key="3">
    <source>
        <dbReference type="ARBA" id="ARBA00022803"/>
    </source>
</evidence>
<feature type="repeat" description="TPR" evidence="5">
    <location>
        <begin position="774"/>
        <end position="807"/>
    </location>
</feature>
<keyword evidence="9" id="KW-0808">Transferase</keyword>
<dbReference type="Pfam" id="PF00069">
    <property type="entry name" value="Pkinase"/>
    <property type="match status" value="1"/>
</dbReference>
<name>A0ABX7P6B0_9BACT</name>
<feature type="repeat" description="TPR" evidence="5">
    <location>
        <begin position="648"/>
        <end position="681"/>
    </location>
</feature>
<dbReference type="InterPro" id="IPR011990">
    <property type="entry name" value="TPR-like_helical_dom_sf"/>
</dbReference>
<dbReference type="Pfam" id="PF13424">
    <property type="entry name" value="TPR_12"/>
    <property type="match status" value="3"/>
</dbReference>
<keyword evidence="2 6" id="KW-0547">Nucleotide-binding</keyword>
<dbReference type="Gene3D" id="1.10.510.10">
    <property type="entry name" value="Transferase(Phosphotransferase) domain 1"/>
    <property type="match status" value="1"/>
</dbReference>
<accession>A0ABX7P6B0</accession>
<dbReference type="PROSITE" id="PS50011">
    <property type="entry name" value="PROTEIN_KINASE_DOM"/>
    <property type="match status" value="1"/>
</dbReference>
<evidence type="ECO:0000313" key="10">
    <source>
        <dbReference type="Proteomes" id="UP000662747"/>
    </source>
</evidence>
<dbReference type="PROSITE" id="PS00107">
    <property type="entry name" value="PROTEIN_KINASE_ATP"/>
    <property type="match status" value="1"/>
</dbReference>
<dbReference type="Proteomes" id="UP000662747">
    <property type="component" value="Chromosome"/>
</dbReference>
<keyword evidence="3 5" id="KW-0802">TPR repeat</keyword>
<dbReference type="PROSITE" id="PS50293">
    <property type="entry name" value="TPR_REGION"/>
    <property type="match status" value="1"/>
</dbReference>
<dbReference type="GO" id="GO:0004674">
    <property type="term" value="F:protein serine/threonine kinase activity"/>
    <property type="evidence" value="ECO:0007669"/>
    <property type="project" value="UniProtKB-KW"/>
</dbReference>
<dbReference type="Gene3D" id="1.25.40.10">
    <property type="entry name" value="Tetratricopeptide repeat domain"/>
    <property type="match status" value="3"/>
</dbReference>
<dbReference type="SUPFAM" id="SSF48452">
    <property type="entry name" value="TPR-like"/>
    <property type="match status" value="3"/>
</dbReference>
<protein>
    <submittedName>
        <fullName evidence="9">Serine/threonine protein kinase</fullName>
    </submittedName>
</protein>
<dbReference type="Gene3D" id="3.30.200.20">
    <property type="entry name" value="Phosphorylase Kinase, domain 1"/>
    <property type="match status" value="1"/>
</dbReference>
<dbReference type="PROSITE" id="PS50005">
    <property type="entry name" value="TPR"/>
    <property type="match status" value="4"/>
</dbReference>
<dbReference type="PANTHER" id="PTHR45641:SF19">
    <property type="entry name" value="NEPHROCYSTIN-3"/>
    <property type="match status" value="1"/>
</dbReference>
<keyword evidence="1" id="KW-0677">Repeat</keyword>
<dbReference type="SMART" id="SM00028">
    <property type="entry name" value="TPR"/>
    <property type="match status" value="7"/>
</dbReference>
<gene>
    <name evidence="9" type="ORF">JY651_14195</name>
</gene>
<evidence type="ECO:0000256" key="4">
    <source>
        <dbReference type="ARBA" id="ARBA00022840"/>
    </source>
</evidence>
<organism evidence="9 10">
    <name type="scientific">Pyxidicoccus parkwayensis</name>
    <dbReference type="NCBI Taxonomy" id="2813578"/>
    <lineage>
        <taxon>Bacteria</taxon>
        <taxon>Pseudomonadati</taxon>
        <taxon>Myxococcota</taxon>
        <taxon>Myxococcia</taxon>
        <taxon>Myxococcales</taxon>
        <taxon>Cystobacterineae</taxon>
        <taxon>Myxococcaceae</taxon>
        <taxon>Pyxidicoccus</taxon>
    </lineage>
</organism>
<feature type="domain" description="Protein kinase" evidence="8">
    <location>
        <begin position="66"/>
        <end position="366"/>
    </location>
</feature>
<feature type="binding site" evidence="6">
    <location>
        <position position="95"/>
    </location>
    <ligand>
        <name>ATP</name>
        <dbReference type="ChEBI" id="CHEBI:30616"/>
    </ligand>
</feature>
<evidence type="ECO:0000256" key="6">
    <source>
        <dbReference type="PROSITE-ProRule" id="PRU10141"/>
    </source>
</evidence>
<feature type="repeat" description="TPR" evidence="5">
    <location>
        <begin position="732"/>
        <end position="765"/>
    </location>
</feature>
<dbReference type="PROSITE" id="PS00108">
    <property type="entry name" value="PROTEIN_KINASE_ST"/>
    <property type="match status" value="1"/>
</dbReference>
<evidence type="ECO:0000256" key="5">
    <source>
        <dbReference type="PROSITE-ProRule" id="PRU00339"/>
    </source>
</evidence>
<dbReference type="InterPro" id="IPR000719">
    <property type="entry name" value="Prot_kinase_dom"/>
</dbReference>
<dbReference type="InterPro" id="IPR019734">
    <property type="entry name" value="TPR_rpt"/>
</dbReference>
<evidence type="ECO:0000259" key="8">
    <source>
        <dbReference type="PROSITE" id="PS50011"/>
    </source>
</evidence>
<dbReference type="RefSeq" id="WP_206727551.1">
    <property type="nucleotide sequence ID" value="NZ_CP071090.1"/>
</dbReference>
<dbReference type="InterPro" id="IPR008271">
    <property type="entry name" value="Ser/Thr_kinase_AS"/>
</dbReference>